<comment type="caution">
    <text evidence="1">The sequence shown here is derived from an EMBL/GenBank/DDBJ whole genome shotgun (WGS) entry which is preliminary data.</text>
</comment>
<accession>A0A120DI52</accession>
<dbReference type="EMBL" id="LJGP01000025">
    <property type="protein sequence ID" value="KWU03470.1"/>
    <property type="molecule type" value="Genomic_DNA"/>
</dbReference>
<protein>
    <submittedName>
        <fullName evidence="1">Uncharacterized protein</fullName>
    </submittedName>
</protein>
<dbReference type="PATRIC" id="fig|47770.28.peg.844"/>
<sequence length="715" mass="79552">MTEDAKLKQVMNKINDAISWIKQLNCIVLNSINTELNPDDGSVLLYLQTPNNLIVPSLLLNVQAYDYLLEQDDASNGEGIIISWAGSFMDATVPKERTGLDPEQLLQDMDYLYNVWYKLTKQSEAINDYYQDTADLSAEKIKAELQQILTTSGVFDADVLAETETQLAGMPFAYLWGIYQEVQRSTDDSKTAGQLLYHLVVEVPHDSYLFKPDPDFSLLANVADQAAATGADSNLMGEPIERAEAEKLAEKLRQAGDLLVENNLIPAGALDVEYDETQHDVIVYLQSPNDVMIFRNDILGTKTAAMIEQENAEQCAAHIAISFILNFARDLQDTAGQISEQDWNGYCADLDYLYRLILGFSASIPDVDNYLSSTNDRTLADLRQKLSSYIQASDSEDKTDLIGIINQLGYGYLYTLMAYIDSIGADQNANAIADFLGHALVYLPTRDITSGFTADKNFSVLAENNPHDTWQNGSIVIDNGQGDTSGIVADLYSKVQAAVKKMEQRCNFVPGSINVQYSAKQGLAGILFQTPSHIISPSFAWNAQSAAQLSDLNSEQMETQLGLDYVLGAFGETLDNLAAGIRNNQEKLDQASLEPINTDLAYNFERITKLSQTYADLDPALKEMMGEDYDERKLRDYLTTAMQVDDNDAAYQVDGLLIRATYAQVFALYRLMHDSKLLEPKATTLLDLLKNQPEHSIKFDVVDDVDLFDNDHDDE</sequence>
<dbReference type="RefSeq" id="WP_060462212.1">
    <property type="nucleotide sequence ID" value="NZ_AP025162.1"/>
</dbReference>
<evidence type="ECO:0000313" key="1">
    <source>
        <dbReference type="EMBL" id="KWU03470.1"/>
    </source>
</evidence>
<gene>
    <name evidence="1" type="ORF">AEL95_07040</name>
</gene>
<dbReference type="AlphaFoldDB" id="A0A120DI52"/>
<organism evidence="1 2">
    <name type="scientific">Lactobacillus crispatus</name>
    <dbReference type="NCBI Taxonomy" id="47770"/>
    <lineage>
        <taxon>Bacteria</taxon>
        <taxon>Bacillati</taxon>
        <taxon>Bacillota</taxon>
        <taxon>Bacilli</taxon>
        <taxon>Lactobacillales</taxon>
        <taxon>Lactobacillaceae</taxon>
        <taxon>Lactobacillus</taxon>
    </lineage>
</organism>
<dbReference type="Proteomes" id="UP000067598">
    <property type="component" value="Unassembled WGS sequence"/>
</dbReference>
<name>A0A120DI52_9LACO</name>
<reference evidence="1 2" key="1">
    <citation type="journal article" date="2016" name="Microbiology (Mosc.)">
        <title>Comparison of Lactobacillus crispatus isolates from Lactobacillus-dominated vaginal microbiomes with isolates from microbiomes containing bacterial vaginosis-associated bacteria.</title>
        <authorList>
            <person name="Abdelmaksoud A.A."/>
            <person name="Koparde V.N."/>
            <person name="Sheth N.U."/>
            <person name="Serrano M.G."/>
            <person name="Glascock A.L."/>
            <person name="Fettweis J.M."/>
            <person name="Strauss Iii J.F."/>
            <person name="Buck G.A."/>
            <person name="Jefferson K.K."/>
        </authorList>
    </citation>
    <scope>NUCLEOTIDE SEQUENCE [LARGE SCALE GENOMIC DNA]</scope>
    <source>
        <strain evidence="1 2">VMC3</strain>
    </source>
</reference>
<proteinExistence type="predicted"/>
<evidence type="ECO:0000313" key="2">
    <source>
        <dbReference type="Proteomes" id="UP000067598"/>
    </source>
</evidence>